<dbReference type="Proteomes" id="UP000318483">
    <property type="component" value="Plasmid unnamed1"/>
</dbReference>
<dbReference type="InterPro" id="IPR000914">
    <property type="entry name" value="SBP_5_dom"/>
</dbReference>
<evidence type="ECO:0000256" key="1">
    <source>
        <dbReference type="ARBA" id="ARBA00004418"/>
    </source>
</evidence>
<dbReference type="GO" id="GO:0043190">
    <property type="term" value="C:ATP-binding cassette (ABC) transporter complex"/>
    <property type="evidence" value="ECO:0007669"/>
    <property type="project" value="InterPro"/>
</dbReference>
<dbReference type="Pfam" id="PF00496">
    <property type="entry name" value="SBP_bac_5"/>
    <property type="match status" value="1"/>
</dbReference>
<evidence type="ECO:0000256" key="4">
    <source>
        <dbReference type="SAM" id="SignalP"/>
    </source>
</evidence>
<feature type="chain" id="PRO_5022822119" evidence="4">
    <location>
        <begin position="20"/>
        <end position="516"/>
    </location>
</feature>
<dbReference type="GO" id="GO:1904680">
    <property type="term" value="F:peptide transmembrane transporter activity"/>
    <property type="evidence" value="ECO:0007669"/>
    <property type="project" value="TreeGrafter"/>
</dbReference>
<keyword evidence="7" id="KW-1185">Reference proteome</keyword>
<evidence type="ECO:0000256" key="2">
    <source>
        <dbReference type="ARBA" id="ARBA00005695"/>
    </source>
</evidence>
<dbReference type="SUPFAM" id="SSF53850">
    <property type="entry name" value="Periplasmic binding protein-like II"/>
    <property type="match status" value="1"/>
</dbReference>
<comment type="similarity">
    <text evidence="2">Belongs to the bacterial solute-binding protein 5 family.</text>
</comment>
<feature type="signal peptide" evidence="4">
    <location>
        <begin position="1"/>
        <end position="19"/>
    </location>
</feature>
<dbReference type="AlphaFoldDB" id="A0A5B8J7S4"/>
<dbReference type="OrthoDB" id="9803988at2"/>
<dbReference type="InterPro" id="IPR039424">
    <property type="entry name" value="SBP_5"/>
</dbReference>
<evidence type="ECO:0000256" key="3">
    <source>
        <dbReference type="ARBA" id="ARBA00022729"/>
    </source>
</evidence>
<dbReference type="InterPro" id="IPR030678">
    <property type="entry name" value="Peptide/Ni-bd"/>
</dbReference>
<organism evidence="6 7">
    <name type="scientific">Qingshengfaniella alkalisoli</name>
    <dbReference type="NCBI Taxonomy" id="2599296"/>
    <lineage>
        <taxon>Bacteria</taxon>
        <taxon>Pseudomonadati</taxon>
        <taxon>Pseudomonadota</taxon>
        <taxon>Alphaproteobacteria</taxon>
        <taxon>Rhodobacterales</taxon>
        <taxon>Paracoccaceae</taxon>
        <taxon>Qingshengfaniella</taxon>
    </lineage>
</organism>
<dbReference type="Gene3D" id="3.90.76.10">
    <property type="entry name" value="Dipeptide-binding Protein, Domain 1"/>
    <property type="match status" value="1"/>
</dbReference>
<comment type="subcellular location">
    <subcellularLocation>
        <location evidence="1">Periplasm</location>
    </subcellularLocation>
</comment>
<evidence type="ECO:0000259" key="5">
    <source>
        <dbReference type="Pfam" id="PF00496"/>
    </source>
</evidence>
<dbReference type="PANTHER" id="PTHR30290">
    <property type="entry name" value="PERIPLASMIC BINDING COMPONENT OF ABC TRANSPORTER"/>
    <property type="match status" value="1"/>
</dbReference>
<name>A0A5B8J7S4_9RHOB</name>
<protein>
    <submittedName>
        <fullName evidence="6">ABC transporter substrate-binding protein</fullName>
    </submittedName>
</protein>
<dbReference type="GO" id="GO:0030288">
    <property type="term" value="C:outer membrane-bounded periplasmic space"/>
    <property type="evidence" value="ECO:0007669"/>
    <property type="project" value="UniProtKB-ARBA"/>
</dbReference>
<keyword evidence="6" id="KW-0614">Plasmid</keyword>
<dbReference type="KEGG" id="lit:FPZ52_11465"/>
<keyword evidence="3 4" id="KW-0732">Signal</keyword>
<dbReference type="Gene3D" id="3.10.105.10">
    <property type="entry name" value="Dipeptide-binding Protein, Domain 3"/>
    <property type="match status" value="1"/>
</dbReference>
<sequence length="516" mass="55844">MIFRNRVGSSLLGIMTALAAGGAAANTLNVQLSADIRSSRPGVNRDALSDMVALNVAEGLFAIGERGDIVPMLAESWTVSEDGTVYTFTLRDGRTFHNGAPVTAELVKQSWEAMLAAPDFNCTGFFDGSRGVELVSIKAPDTRTVVMTLAEPDAMFLKNAAQSQCGGMAVTHPDSFAADGSWDHPIGTGPFVFDEWRRGQNLILKKYDEYRPLEGEINGFAGHKGALVDTINLVVTPDRATAVAALRSGDLDVVPYLSTSEAAELKEEDGFVVKSAPHGGMITLLMQTEDPVLSSTEMRMAVAKALDIPQLVDVATDGLGTANASLVPINSIYHDSVQQRSVGYAPEEVPALLEAAGYGGEELVIQTNRRNPINENVAVLAQAMLQMAGINARIEVLEWATQLDRFRSGSFQMSAFNYSNRADPVLAYSAVVDSKENRGSAIWDDPRAIELVEQTLQTPDGEARQVLFDKLHELYLEQMPFVMLANNLNVSVNADYVEGYSTWNGFARLWGVSVDK</sequence>
<evidence type="ECO:0000313" key="7">
    <source>
        <dbReference type="Proteomes" id="UP000318483"/>
    </source>
</evidence>
<geneLocation type="plasmid" evidence="6 7">
    <name>unnamed1</name>
</geneLocation>
<feature type="domain" description="Solute-binding protein family 5" evidence="5">
    <location>
        <begin position="69"/>
        <end position="434"/>
    </location>
</feature>
<dbReference type="PIRSF" id="PIRSF002741">
    <property type="entry name" value="MppA"/>
    <property type="match status" value="1"/>
</dbReference>
<evidence type="ECO:0000313" key="6">
    <source>
        <dbReference type="EMBL" id="QDY70350.1"/>
    </source>
</evidence>
<reference evidence="6 7" key="1">
    <citation type="submission" date="2019-07" db="EMBL/GenBank/DDBJ databases">
        <title>Litoreibacter alkalisoli sp. nov., isolated from saline-alkaline soil.</title>
        <authorList>
            <person name="Wang S."/>
            <person name="Xu L."/>
            <person name="Xing Y.-T."/>
            <person name="Sun J.-Q."/>
        </authorList>
    </citation>
    <scope>NUCLEOTIDE SEQUENCE [LARGE SCALE GENOMIC DNA]</scope>
    <source>
        <strain evidence="6 7">LN3S51</strain>
        <plasmid evidence="6 7">unnamed1</plasmid>
    </source>
</reference>
<dbReference type="EMBL" id="CP042262">
    <property type="protein sequence ID" value="QDY70350.1"/>
    <property type="molecule type" value="Genomic_DNA"/>
</dbReference>
<proteinExistence type="inferred from homology"/>
<gene>
    <name evidence="6" type="ORF">FPZ52_11465</name>
</gene>
<dbReference type="PANTHER" id="PTHR30290:SF38">
    <property type="entry name" value="D,D-DIPEPTIDE-BINDING PERIPLASMIC PROTEIN DDPA-RELATED"/>
    <property type="match status" value="1"/>
</dbReference>
<dbReference type="GO" id="GO:0015833">
    <property type="term" value="P:peptide transport"/>
    <property type="evidence" value="ECO:0007669"/>
    <property type="project" value="TreeGrafter"/>
</dbReference>
<dbReference type="Gene3D" id="3.40.190.10">
    <property type="entry name" value="Periplasmic binding protein-like II"/>
    <property type="match status" value="1"/>
</dbReference>
<accession>A0A5B8J7S4</accession>